<reference evidence="5 6" key="1">
    <citation type="submission" date="2016-07" db="EMBL/GenBank/DDBJ databases">
        <title>Pervasive Adenine N6-methylation of Active Genes in Fungi.</title>
        <authorList>
            <consortium name="DOE Joint Genome Institute"/>
            <person name="Mondo S.J."/>
            <person name="Dannebaum R.O."/>
            <person name="Kuo R.C."/>
            <person name="Labutti K."/>
            <person name="Haridas S."/>
            <person name="Kuo A."/>
            <person name="Salamov A."/>
            <person name="Ahrendt S.R."/>
            <person name="Lipzen A."/>
            <person name="Sullivan W."/>
            <person name="Andreopoulos W.B."/>
            <person name="Clum A."/>
            <person name="Lindquist E."/>
            <person name="Daum C."/>
            <person name="Ramamoorthy G.K."/>
            <person name="Gryganskyi A."/>
            <person name="Culley D."/>
            <person name="Magnuson J.K."/>
            <person name="James T.Y."/>
            <person name="O'Malley M.A."/>
            <person name="Stajich J.E."/>
            <person name="Spatafora J.W."/>
            <person name="Visel A."/>
            <person name="Grigoriev I.V."/>
        </authorList>
    </citation>
    <scope>NUCLEOTIDE SEQUENCE [LARGE SCALE GENOMIC DNA]</scope>
    <source>
        <strain evidence="5 6">CBS 115471</strain>
    </source>
</reference>
<dbReference type="EMBL" id="MCFA01000002">
    <property type="protein sequence ID" value="ORY19531.1"/>
    <property type="molecule type" value="Genomic_DNA"/>
</dbReference>
<gene>
    <name evidence="5" type="ORF">BCR34DRAFT_445530</name>
</gene>
<dbReference type="AlphaFoldDB" id="A0A1Y2AAJ7"/>
<evidence type="ECO:0000313" key="5">
    <source>
        <dbReference type="EMBL" id="ORY19531.1"/>
    </source>
</evidence>
<dbReference type="PANTHER" id="PTHR12346:SF0">
    <property type="entry name" value="SIN3A, ISOFORM G"/>
    <property type="match status" value="1"/>
</dbReference>
<sequence>QDAFTYLDDVKFTFTDRPHVYQQFLDIMKDFKNGEIDTPRVIERVVKLFVGWDDLLDGFNTFLPPGYEIQCSKKTDSNDVKVSTPGGSVVRLNSPIPPLLLDETDPRPT</sequence>
<dbReference type="Proteomes" id="UP000193144">
    <property type="component" value="Unassembled WGS sequence"/>
</dbReference>
<feature type="non-terminal residue" evidence="5">
    <location>
        <position position="109"/>
    </location>
</feature>
<dbReference type="GO" id="GO:0000122">
    <property type="term" value="P:negative regulation of transcription by RNA polymerase II"/>
    <property type="evidence" value="ECO:0007669"/>
    <property type="project" value="TreeGrafter"/>
</dbReference>
<dbReference type="Gene3D" id="1.20.1160.11">
    <property type="entry name" value="Paired amphipathic helix"/>
    <property type="match status" value="1"/>
</dbReference>
<dbReference type="PROSITE" id="PS51477">
    <property type="entry name" value="PAH"/>
    <property type="match status" value="1"/>
</dbReference>
<dbReference type="OrthoDB" id="3853996at2759"/>
<comment type="caution">
    <text evidence="5">The sequence shown here is derived from an EMBL/GenBank/DDBJ whole genome shotgun (WGS) entry which is preliminary data.</text>
</comment>
<dbReference type="PANTHER" id="PTHR12346">
    <property type="entry name" value="SIN3B-RELATED"/>
    <property type="match status" value="1"/>
</dbReference>
<dbReference type="InterPro" id="IPR039774">
    <property type="entry name" value="Sin3-like"/>
</dbReference>
<dbReference type="FunFam" id="1.20.1160.11:FF:000001">
    <property type="entry name" value="Paired amphipathic helix protein Sin3"/>
    <property type="match status" value="1"/>
</dbReference>
<evidence type="ECO:0000256" key="3">
    <source>
        <dbReference type="ARBA" id="ARBA00023242"/>
    </source>
</evidence>
<keyword evidence="3 4" id="KW-0539">Nucleus</keyword>
<dbReference type="STRING" id="1231657.A0A1Y2AAJ7"/>
<keyword evidence="6" id="KW-1185">Reference proteome</keyword>
<dbReference type="InterPro" id="IPR003822">
    <property type="entry name" value="PAH"/>
</dbReference>
<accession>A0A1Y2AAJ7</accession>
<dbReference type="SUPFAM" id="SSF47762">
    <property type="entry name" value="PAH2 domain"/>
    <property type="match status" value="1"/>
</dbReference>
<evidence type="ECO:0000313" key="6">
    <source>
        <dbReference type="Proteomes" id="UP000193144"/>
    </source>
</evidence>
<comment type="subcellular location">
    <subcellularLocation>
        <location evidence="1 4">Nucleus</location>
    </subcellularLocation>
</comment>
<organism evidence="5 6">
    <name type="scientific">Clohesyomyces aquaticus</name>
    <dbReference type="NCBI Taxonomy" id="1231657"/>
    <lineage>
        <taxon>Eukaryota</taxon>
        <taxon>Fungi</taxon>
        <taxon>Dikarya</taxon>
        <taxon>Ascomycota</taxon>
        <taxon>Pezizomycotina</taxon>
        <taxon>Dothideomycetes</taxon>
        <taxon>Pleosporomycetidae</taxon>
        <taxon>Pleosporales</taxon>
        <taxon>Lindgomycetaceae</taxon>
        <taxon>Clohesyomyces</taxon>
    </lineage>
</organism>
<dbReference type="GO" id="GO:0003714">
    <property type="term" value="F:transcription corepressor activity"/>
    <property type="evidence" value="ECO:0007669"/>
    <property type="project" value="InterPro"/>
</dbReference>
<dbReference type="InterPro" id="IPR036600">
    <property type="entry name" value="PAH_sf"/>
</dbReference>
<name>A0A1Y2AAJ7_9PLEO</name>
<evidence type="ECO:0000256" key="1">
    <source>
        <dbReference type="ARBA" id="ARBA00004123"/>
    </source>
</evidence>
<proteinExistence type="predicted"/>
<evidence type="ECO:0000256" key="4">
    <source>
        <dbReference type="PROSITE-ProRule" id="PRU00810"/>
    </source>
</evidence>
<keyword evidence="2" id="KW-0678">Repressor</keyword>
<dbReference type="Pfam" id="PF02671">
    <property type="entry name" value="PAH"/>
    <property type="match status" value="1"/>
</dbReference>
<protein>
    <submittedName>
        <fullName evidence="5">Paired amphipathic helix</fullName>
    </submittedName>
</protein>
<dbReference type="GO" id="GO:0070822">
    <property type="term" value="C:Sin3-type complex"/>
    <property type="evidence" value="ECO:0007669"/>
    <property type="project" value="TreeGrafter"/>
</dbReference>
<feature type="non-terminal residue" evidence="5">
    <location>
        <position position="1"/>
    </location>
</feature>
<evidence type="ECO:0000256" key="2">
    <source>
        <dbReference type="ARBA" id="ARBA00022491"/>
    </source>
</evidence>